<dbReference type="InterPro" id="IPR050350">
    <property type="entry name" value="Compl-Cell_Adhes-Reg"/>
</dbReference>
<evidence type="ECO:0000313" key="9">
    <source>
        <dbReference type="Proteomes" id="UP000593567"/>
    </source>
</evidence>
<feature type="disulfide bond" evidence="5">
    <location>
        <begin position="119"/>
        <end position="146"/>
    </location>
</feature>
<evidence type="ECO:0000256" key="5">
    <source>
        <dbReference type="PROSITE-ProRule" id="PRU00302"/>
    </source>
</evidence>
<dbReference type="Proteomes" id="UP000593567">
    <property type="component" value="Unassembled WGS sequence"/>
</dbReference>
<keyword evidence="6" id="KW-0732">Signal</keyword>
<keyword evidence="3 5" id="KW-1015">Disulfide bond</keyword>
<evidence type="ECO:0000256" key="4">
    <source>
        <dbReference type="ARBA" id="ARBA00023180"/>
    </source>
</evidence>
<keyword evidence="4" id="KW-0325">Glycoprotein</keyword>
<protein>
    <recommendedName>
        <fullName evidence="7">Sushi domain-containing protein</fullName>
    </recommendedName>
</protein>
<evidence type="ECO:0000313" key="8">
    <source>
        <dbReference type="EMBL" id="KAF6035039.1"/>
    </source>
</evidence>
<dbReference type="SUPFAM" id="SSF57535">
    <property type="entry name" value="Complement control module/SCR domain"/>
    <property type="match status" value="2"/>
</dbReference>
<feature type="chain" id="PRO_5029465871" description="Sushi domain-containing protein" evidence="6">
    <location>
        <begin position="20"/>
        <end position="190"/>
    </location>
</feature>
<accession>A0A7J7K8S8</accession>
<feature type="domain" description="Sushi" evidence="7">
    <location>
        <begin position="89"/>
        <end position="148"/>
    </location>
</feature>
<reference evidence="8" key="1">
    <citation type="submission" date="2020-06" db="EMBL/GenBank/DDBJ databases">
        <title>Draft genome of Bugula neritina, a colonial animal packing powerful symbionts and potential medicines.</title>
        <authorList>
            <person name="Rayko M."/>
        </authorList>
    </citation>
    <scope>NUCLEOTIDE SEQUENCE [LARGE SCALE GENOMIC DNA]</scope>
    <source>
        <strain evidence="8">Kwan_BN1</strain>
    </source>
</reference>
<evidence type="ECO:0000256" key="2">
    <source>
        <dbReference type="ARBA" id="ARBA00022737"/>
    </source>
</evidence>
<dbReference type="InterPro" id="IPR035976">
    <property type="entry name" value="Sushi/SCR/CCP_sf"/>
</dbReference>
<feature type="domain" description="Sushi" evidence="7">
    <location>
        <begin position="29"/>
        <end position="88"/>
    </location>
</feature>
<dbReference type="PROSITE" id="PS50923">
    <property type="entry name" value="SUSHI"/>
    <property type="match status" value="2"/>
</dbReference>
<keyword evidence="2" id="KW-0677">Repeat</keyword>
<feature type="signal peptide" evidence="6">
    <location>
        <begin position="1"/>
        <end position="19"/>
    </location>
</feature>
<dbReference type="Gene3D" id="2.10.70.10">
    <property type="entry name" value="Complement Module, domain 1"/>
    <property type="match status" value="2"/>
</dbReference>
<evidence type="ECO:0000259" key="7">
    <source>
        <dbReference type="PROSITE" id="PS50923"/>
    </source>
</evidence>
<gene>
    <name evidence="8" type="ORF">EB796_006653</name>
</gene>
<evidence type="ECO:0000256" key="3">
    <source>
        <dbReference type="ARBA" id="ARBA00023157"/>
    </source>
</evidence>
<keyword evidence="1 5" id="KW-0768">Sushi</keyword>
<dbReference type="SMART" id="SM00032">
    <property type="entry name" value="CCP"/>
    <property type="match status" value="2"/>
</dbReference>
<keyword evidence="9" id="KW-1185">Reference proteome</keyword>
<comment type="caution">
    <text evidence="5">Lacks conserved residue(s) required for the propagation of feature annotation.</text>
</comment>
<dbReference type="OrthoDB" id="5804959at2759"/>
<name>A0A7J7K8S8_BUGNE</name>
<dbReference type="InterPro" id="IPR000436">
    <property type="entry name" value="Sushi_SCR_CCP_dom"/>
</dbReference>
<dbReference type="EMBL" id="VXIV02000947">
    <property type="protein sequence ID" value="KAF6035039.1"/>
    <property type="molecule type" value="Genomic_DNA"/>
</dbReference>
<proteinExistence type="predicted"/>
<organism evidence="8 9">
    <name type="scientific">Bugula neritina</name>
    <name type="common">Brown bryozoan</name>
    <name type="synonym">Sertularia neritina</name>
    <dbReference type="NCBI Taxonomy" id="10212"/>
    <lineage>
        <taxon>Eukaryota</taxon>
        <taxon>Metazoa</taxon>
        <taxon>Spiralia</taxon>
        <taxon>Lophotrochozoa</taxon>
        <taxon>Bryozoa</taxon>
        <taxon>Gymnolaemata</taxon>
        <taxon>Cheilostomatida</taxon>
        <taxon>Flustrina</taxon>
        <taxon>Buguloidea</taxon>
        <taxon>Bugulidae</taxon>
        <taxon>Bugula</taxon>
    </lineage>
</organism>
<dbReference type="CDD" id="cd00033">
    <property type="entry name" value="CCP"/>
    <property type="match status" value="2"/>
</dbReference>
<comment type="caution">
    <text evidence="8">The sequence shown here is derived from an EMBL/GenBank/DDBJ whole genome shotgun (WGS) entry which is preliminary data.</text>
</comment>
<evidence type="ECO:0000256" key="6">
    <source>
        <dbReference type="SAM" id="SignalP"/>
    </source>
</evidence>
<dbReference type="PANTHER" id="PTHR19325:SF560">
    <property type="entry name" value="SUSHI, VON WILLEBRAND FACTOR TYPE A, EGF AND PENTRAXIN DOMAIN-CONTAINING PROTEIN 1"/>
    <property type="match status" value="1"/>
</dbReference>
<dbReference type="Pfam" id="PF00084">
    <property type="entry name" value="Sushi"/>
    <property type="match status" value="2"/>
</dbReference>
<sequence length="190" mass="20941">MRWLQVLQLLALLVFLSDAVEITTATAVIRCNPPARGETTRPVTNQTMSTGSSFEYQCNVGYECIDCNMTATCLNTGNWSIPPPNCSRMDCGPLPVGVNTEGISDEYNTKYLDYYRYRCLTGYTTNDTTVVQCLASKSWSHPPPTCHVRNCGTPANGTNTKPIPGNIVTLTDTTTLMNVQTDTNQILRLQ</sequence>
<evidence type="ECO:0000256" key="1">
    <source>
        <dbReference type="ARBA" id="ARBA00022659"/>
    </source>
</evidence>
<dbReference type="AlphaFoldDB" id="A0A7J7K8S8"/>
<dbReference type="PANTHER" id="PTHR19325">
    <property type="entry name" value="COMPLEMENT COMPONENT-RELATED SUSHI DOMAIN-CONTAINING"/>
    <property type="match status" value="1"/>
</dbReference>